<dbReference type="InterPro" id="IPR024187">
    <property type="entry name" value="Sig_transdc_resp-reg_cit/mal"/>
</dbReference>
<evidence type="ECO:0000256" key="4">
    <source>
        <dbReference type="ARBA" id="ARBA00023012"/>
    </source>
</evidence>
<evidence type="ECO:0000313" key="12">
    <source>
        <dbReference type="Proteomes" id="UP001275436"/>
    </source>
</evidence>
<accession>A0ABQ5TM64</accession>
<keyword evidence="4" id="KW-0902">Two-component regulatory system</keyword>
<dbReference type="RefSeq" id="WP_077596925.1">
    <property type="nucleotide sequence ID" value="NZ_BSKO01000001.1"/>
</dbReference>
<evidence type="ECO:0000256" key="7">
    <source>
        <dbReference type="ARBA" id="ARBA00023159"/>
    </source>
</evidence>
<sequence>MIRVLIVEDDPMVAEFNNRYIQLIDGFEVTAIATNTTEAKKILEQQTVELLLLDVYMPDENGLALLSYIRSKGVEVDVILITAASDKERIRQALRFGAVDYLIKPFEFERLEQSLLVYKEKQELLMDKEGMTQKELDKFMHVEEEASEPEKMLPKGLTESTLQVIVSEIRRQHGAFFSTDELAEQTNISRVSIRKYLKFLVDIDWIEEKMTYGIGRPVYSYQYKRENDHHLHPYVSS</sequence>
<name>A0ABQ5TM64_9BACI</name>
<evidence type="ECO:0000259" key="10">
    <source>
        <dbReference type="PROSITE" id="PS50110"/>
    </source>
</evidence>
<evidence type="ECO:0000256" key="1">
    <source>
        <dbReference type="ARBA" id="ARBA00004496"/>
    </source>
</evidence>
<dbReference type="InterPro" id="IPR001789">
    <property type="entry name" value="Sig_transdc_resp-reg_receiver"/>
</dbReference>
<keyword evidence="2" id="KW-0963">Cytoplasm</keyword>
<dbReference type="Pfam" id="PF08279">
    <property type="entry name" value="HTH_11"/>
    <property type="match status" value="1"/>
</dbReference>
<dbReference type="PIRSF" id="PIRSF006171">
    <property type="entry name" value="RR_citrat_malat"/>
    <property type="match status" value="1"/>
</dbReference>
<evidence type="ECO:0000256" key="5">
    <source>
        <dbReference type="ARBA" id="ARBA00023015"/>
    </source>
</evidence>
<dbReference type="PANTHER" id="PTHR45526">
    <property type="entry name" value="TRANSCRIPTIONAL REGULATORY PROTEIN DPIA"/>
    <property type="match status" value="1"/>
</dbReference>
<feature type="domain" description="Response regulatory" evidence="10">
    <location>
        <begin position="3"/>
        <end position="119"/>
    </location>
</feature>
<dbReference type="InterPro" id="IPR013196">
    <property type="entry name" value="HTH_11"/>
</dbReference>
<dbReference type="EMBL" id="BSKO01000001">
    <property type="protein sequence ID" value="GLO67914.1"/>
    <property type="molecule type" value="Genomic_DNA"/>
</dbReference>
<evidence type="ECO:0000256" key="3">
    <source>
        <dbReference type="ARBA" id="ARBA00022553"/>
    </source>
</evidence>
<dbReference type="InterPro" id="IPR036390">
    <property type="entry name" value="WH_DNA-bd_sf"/>
</dbReference>
<evidence type="ECO:0000313" key="11">
    <source>
        <dbReference type="EMBL" id="GLO67914.1"/>
    </source>
</evidence>
<feature type="modified residue" description="4-aspartylphosphate" evidence="9">
    <location>
        <position position="54"/>
    </location>
</feature>
<dbReference type="SMART" id="SM00448">
    <property type="entry name" value="REC"/>
    <property type="match status" value="1"/>
</dbReference>
<comment type="caution">
    <text evidence="11">The sequence shown here is derived from an EMBL/GenBank/DDBJ whole genome shotgun (WGS) entry which is preliminary data.</text>
</comment>
<dbReference type="InterPro" id="IPR011006">
    <property type="entry name" value="CheY-like_superfamily"/>
</dbReference>
<dbReference type="CDD" id="cd19925">
    <property type="entry name" value="REC_citrate_TCS"/>
    <property type="match status" value="1"/>
</dbReference>
<organism evidence="11 12">
    <name type="scientific">Oceanobacillus kimchii</name>
    <dbReference type="NCBI Taxonomy" id="746691"/>
    <lineage>
        <taxon>Bacteria</taxon>
        <taxon>Bacillati</taxon>
        <taxon>Bacillota</taxon>
        <taxon>Bacilli</taxon>
        <taxon>Bacillales</taxon>
        <taxon>Bacillaceae</taxon>
        <taxon>Oceanobacillus</taxon>
    </lineage>
</organism>
<keyword evidence="12" id="KW-1185">Reference proteome</keyword>
<dbReference type="SUPFAM" id="SSF46785">
    <property type="entry name" value="Winged helix' DNA-binding domain"/>
    <property type="match status" value="1"/>
</dbReference>
<comment type="subcellular location">
    <subcellularLocation>
        <location evidence="1">Cytoplasm</location>
    </subcellularLocation>
</comment>
<dbReference type="Gene3D" id="3.40.50.2300">
    <property type="match status" value="1"/>
</dbReference>
<keyword evidence="3 9" id="KW-0597">Phosphoprotein</keyword>
<dbReference type="InterPro" id="IPR051271">
    <property type="entry name" value="2C-system_Tx_regulators"/>
</dbReference>
<reference evidence="11 12" key="1">
    <citation type="submission" date="2023-02" db="EMBL/GenBank/DDBJ databases">
        <title>Oceanobacillus kimchii IFOP_LL358 isolated form Alexandrium catenella lab strain.</title>
        <authorList>
            <person name="Gajardo G."/>
            <person name="Ueki S."/>
            <person name="Maruyama F."/>
        </authorList>
    </citation>
    <scope>NUCLEOTIDE SEQUENCE [LARGE SCALE GENOMIC DNA]</scope>
    <source>
        <strain evidence="11 12">IFOP_LL358</strain>
    </source>
</reference>
<dbReference type="SUPFAM" id="SSF52172">
    <property type="entry name" value="CheY-like"/>
    <property type="match status" value="1"/>
</dbReference>
<dbReference type="Proteomes" id="UP001275436">
    <property type="component" value="Unassembled WGS sequence"/>
</dbReference>
<dbReference type="InterPro" id="IPR036388">
    <property type="entry name" value="WH-like_DNA-bd_sf"/>
</dbReference>
<proteinExistence type="predicted"/>
<dbReference type="PANTHER" id="PTHR45526:SF1">
    <property type="entry name" value="TRANSCRIPTIONAL REGULATORY PROTEIN DCUR-RELATED"/>
    <property type="match status" value="1"/>
</dbReference>
<dbReference type="PROSITE" id="PS50110">
    <property type="entry name" value="RESPONSE_REGULATORY"/>
    <property type="match status" value="1"/>
</dbReference>
<evidence type="ECO:0000256" key="8">
    <source>
        <dbReference type="ARBA" id="ARBA00023163"/>
    </source>
</evidence>
<keyword evidence="7" id="KW-0010">Activator</keyword>
<evidence type="ECO:0000256" key="2">
    <source>
        <dbReference type="ARBA" id="ARBA00022490"/>
    </source>
</evidence>
<keyword evidence="5" id="KW-0805">Transcription regulation</keyword>
<keyword evidence="6" id="KW-0238">DNA-binding</keyword>
<dbReference type="Gene3D" id="1.10.10.10">
    <property type="entry name" value="Winged helix-like DNA-binding domain superfamily/Winged helix DNA-binding domain"/>
    <property type="match status" value="1"/>
</dbReference>
<evidence type="ECO:0000256" key="6">
    <source>
        <dbReference type="ARBA" id="ARBA00023125"/>
    </source>
</evidence>
<evidence type="ECO:0000256" key="9">
    <source>
        <dbReference type="PROSITE-ProRule" id="PRU00169"/>
    </source>
</evidence>
<protein>
    <submittedName>
        <fullName evidence="11">Transcriptional regulatory protein MalR</fullName>
    </submittedName>
</protein>
<gene>
    <name evidence="11" type="primary">malR</name>
    <name evidence="11" type="ORF">MACH08_36980</name>
</gene>
<dbReference type="Pfam" id="PF00072">
    <property type="entry name" value="Response_reg"/>
    <property type="match status" value="1"/>
</dbReference>
<keyword evidence="8" id="KW-0804">Transcription</keyword>